<sequence>MKVRQIQEKAEKEIKVVGDLIKWVNPNTPLVDIKTLRLGQFTPEKLRPVKVLFNTEVDALSVLRFKSKLERTRK</sequence>
<organism evidence="1 2">
    <name type="scientific">Ceutorhynchus assimilis</name>
    <name type="common">cabbage seed weevil</name>
    <dbReference type="NCBI Taxonomy" id="467358"/>
    <lineage>
        <taxon>Eukaryota</taxon>
        <taxon>Metazoa</taxon>
        <taxon>Ecdysozoa</taxon>
        <taxon>Arthropoda</taxon>
        <taxon>Hexapoda</taxon>
        <taxon>Insecta</taxon>
        <taxon>Pterygota</taxon>
        <taxon>Neoptera</taxon>
        <taxon>Endopterygota</taxon>
        <taxon>Coleoptera</taxon>
        <taxon>Polyphaga</taxon>
        <taxon>Cucujiformia</taxon>
        <taxon>Curculionidae</taxon>
        <taxon>Ceutorhynchinae</taxon>
        <taxon>Ceutorhynchus</taxon>
    </lineage>
</organism>
<reference evidence="1" key="1">
    <citation type="submission" date="2022-01" db="EMBL/GenBank/DDBJ databases">
        <authorList>
            <person name="King R."/>
        </authorList>
    </citation>
    <scope>NUCLEOTIDE SEQUENCE</scope>
</reference>
<evidence type="ECO:0000313" key="2">
    <source>
        <dbReference type="Proteomes" id="UP001152799"/>
    </source>
</evidence>
<keyword evidence="2" id="KW-1185">Reference proteome</keyword>
<evidence type="ECO:0000313" key="1">
    <source>
        <dbReference type="EMBL" id="CAG9760925.1"/>
    </source>
</evidence>
<dbReference type="AlphaFoldDB" id="A0A9N9MCN1"/>
<protein>
    <submittedName>
        <fullName evidence="1">Uncharacterized protein</fullName>
    </submittedName>
</protein>
<dbReference type="Proteomes" id="UP001152799">
    <property type="component" value="Chromosome 1"/>
</dbReference>
<dbReference type="EMBL" id="OU892277">
    <property type="protein sequence ID" value="CAG9760925.1"/>
    <property type="molecule type" value="Genomic_DNA"/>
</dbReference>
<dbReference type="OrthoDB" id="6738932at2759"/>
<accession>A0A9N9MCN1</accession>
<gene>
    <name evidence="1" type="ORF">CEUTPL_LOCUS1641</name>
</gene>
<name>A0A9N9MCN1_9CUCU</name>
<proteinExistence type="predicted"/>